<reference evidence="3" key="1">
    <citation type="journal article" date="2014" name="Gene">
        <title>Genome-guided analysis of transformation efficiency and carbon dioxide assimilation by Moorella thermoacetica Y72.</title>
        <authorList>
            <person name="Tsukahara K."/>
            <person name="Kita A."/>
            <person name="Nakashimada Y."/>
            <person name="Hoshino T."/>
            <person name="Murakami K."/>
        </authorList>
    </citation>
    <scope>NUCLEOTIDE SEQUENCE [LARGE SCALE GENOMIC DNA]</scope>
    <source>
        <strain evidence="3">Y72</strain>
    </source>
</reference>
<sequence length="377" mass="41847">MHIGIFTDSYLPYTSGVVRSVVTFSRELRALGHRVVIFAPAYGHHGTEKDIYRFRSFRAPTFKEFALAIPVAPGLTNTLRQLGIDLIHVHSPFLMGQLGVRMARRLGLPLVATYHTLYEEYIHYFPLAPGLLRRFVRNYTLSFYNGCRLVITPTDTIARYLQENGLKVPVVSIPTGIELERFQDVDTGWLRRHLQLPREEIILLHVGRLGKEKNISFVLQAFAKIHGEVPATRLVLVGSGPLKGELEHQAHSLGIAQAVTFAGSFSFEQMPAVYAGADLFVFASVTETQGLVVGEAKAAGLPVVAVRARGVQEMVEDGRDGFLVPLDIETFSARIRQLVLDAGLRKEMGRQGRLNVSSLAAATMARRLADQYQELLG</sequence>
<organism evidence="3">
    <name type="scientific">Moorella thermoacetica Y72</name>
    <dbReference type="NCBI Taxonomy" id="1325331"/>
    <lineage>
        <taxon>Bacteria</taxon>
        <taxon>Bacillati</taxon>
        <taxon>Bacillota</taxon>
        <taxon>Clostridia</taxon>
        <taxon>Neomoorellales</taxon>
        <taxon>Neomoorellaceae</taxon>
        <taxon>Neomoorella</taxon>
    </lineage>
</organism>
<dbReference type="PANTHER" id="PTHR45947:SF3">
    <property type="entry name" value="SULFOQUINOVOSYL TRANSFERASE SQD2"/>
    <property type="match status" value="1"/>
</dbReference>
<evidence type="ECO:0000259" key="1">
    <source>
        <dbReference type="Pfam" id="PF00534"/>
    </source>
</evidence>
<evidence type="ECO:0000259" key="2">
    <source>
        <dbReference type="Pfam" id="PF13439"/>
    </source>
</evidence>
<dbReference type="InterPro" id="IPR001296">
    <property type="entry name" value="Glyco_trans_1"/>
</dbReference>
<dbReference type="CDD" id="cd03817">
    <property type="entry name" value="GT4_UGDG-like"/>
    <property type="match status" value="1"/>
</dbReference>
<dbReference type="Pfam" id="PF13439">
    <property type="entry name" value="Glyco_transf_4"/>
    <property type="match status" value="1"/>
</dbReference>
<proteinExistence type="predicted"/>
<dbReference type="RefSeq" id="WP_025774596.1">
    <property type="nucleotide sequence ID" value="NZ_DF238840.1"/>
</dbReference>
<evidence type="ECO:0000313" key="3">
    <source>
        <dbReference type="EMBL" id="GAF26880.1"/>
    </source>
</evidence>
<accession>A0A0S6UHK0</accession>
<dbReference type="InterPro" id="IPR050194">
    <property type="entry name" value="Glycosyltransferase_grp1"/>
</dbReference>
<name>A0A0S6UHK0_NEOTH</name>
<dbReference type="GO" id="GO:0016757">
    <property type="term" value="F:glycosyltransferase activity"/>
    <property type="evidence" value="ECO:0007669"/>
    <property type="project" value="InterPro"/>
</dbReference>
<feature type="domain" description="Glycosyltransferase subfamily 4-like N-terminal" evidence="2">
    <location>
        <begin position="15"/>
        <end position="181"/>
    </location>
</feature>
<dbReference type="AlphaFoldDB" id="A0A0S6UHK0"/>
<dbReference type="EMBL" id="DF238840">
    <property type="protein sequence ID" value="GAF26880.1"/>
    <property type="molecule type" value="Genomic_DNA"/>
</dbReference>
<feature type="domain" description="Glycosyl transferase family 1" evidence="1">
    <location>
        <begin position="191"/>
        <end position="353"/>
    </location>
</feature>
<dbReference type="InterPro" id="IPR028098">
    <property type="entry name" value="Glyco_trans_4-like_N"/>
</dbReference>
<keyword evidence="3" id="KW-0808">Transferase</keyword>
<dbReference type="Proteomes" id="UP000063718">
    <property type="component" value="Unassembled WGS sequence"/>
</dbReference>
<dbReference type="SUPFAM" id="SSF53756">
    <property type="entry name" value="UDP-Glycosyltransferase/glycogen phosphorylase"/>
    <property type="match status" value="1"/>
</dbReference>
<protein>
    <submittedName>
        <fullName evidence="3">Glycosyltransferase</fullName>
    </submittedName>
</protein>
<gene>
    <name evidence="3" type="ORF">MTY_2220</name>
</gene>
<dbReference type="PANTHER" id="PTHR45947">
    <property type="entry name" value="SULFOQUINOVOSYL TRANSFERASE SQD2"/>
    <property type="match status" value="1"/>
</dbReference>
<dbReference type="Pfam" id="PF00534">
    <property type="entry name" value="Glycos_transf_1"/>
    <property type="match status" value="1"/>
</dbReference>
<dbReference type="Gene3D" id="3.40.50.2000">
    <property type="entry name" value="Glycogen Phosphorylase B"/>
    <property type="match status" value="2"/>
</dbReference>